<dbReference type="KEGG" id="spar:SPRG_19325"/>
<sequence>MPTTTTLLETGGLGASLTRFGPARPFDATELHALAVTFSHHTGARTIQYVLGVAVGPDGHVRRHYTAKTYAELREFRRNLLRVLKTNGLCTCRGDHCTFASLATSHLMNHPLSSFSLFGLHLAGTLPSRLSNVSAFLDDLMRGLRTVDAAAWSNDCLFLQMIASFFDTARENAGRTKMGLREHLHMNLKGWHHDRMKNYGIGISYD</sequence>
<accession>A0A067CWW0</accession>
<keyword evidence="2" id="KW-1185">Reference proteome</keyword>
<evidence type="ECO:0000313" key="1">
    <source>
        <dbReference type="EMBL" id="KDO33715.1"/>
    </source>
</evidence>
<dbReference type="RefSeq" id="XP_012195736.1">
    <property type="nucleotide sequence ID" value="XM_012340346.1"/>
</dbReference>
<protein>
    <submittedName>
        <fullName evidence="1">Uncharacterized protein</fullName>
    </submittedName>
</protein>
<dbReference type="AlphaFoldDB" id="A0A067CWW0"/>
<dbReference type="Proteomes" id="UP000030745">
    <property type="component" value="Unassembled WGS sequence"/>
</dbReference>
<reference evidence="1 2" key="1">
    <citation type="journal article" date="2013" name="PLoS Genet.">
        <title>Distinctive expansion of potential virulence genes in the genome of the oomycete fish pathogen Saprolegnia parasitica.</title>
        <authorList>
            <person name="Jiang R.H."/>
            <person name="de Bruijn I."/>
            <person name="Haas B.J."/>
            <person name="Belmonte R."/>
            <person name="Lobach L."/>
            <person name="Christie J."/>
            <person name="van den Ackerveken G."/>
            <person name="Bottin A."/>
            <person name="Bulone V."/>
            <person name="Diaz-Moreno S.M."/>
            <person name="Dumas B."/>
            <person name="Fan L."/>
            <person name="Gaulin E."/>
            <person name="Govers F."/>
            <person name="Grenville-Briggs L.J."/>
            <person name="Horner N.R."/>
            <person name="Levin J.Z."/>
            <person name="Mammella M."/>
            <person name="Meijer H.J."/>
            <person name="Morris P."/>
            <person name="Nusbaum C."/>
            <person name="Oome S."/>
            <person name="Phillips A.J."/>
            <person name="van Rooyen D."/>
            <person name="Rzeszutek E."/>
            <person name="Saraiva M."/>
            <person name="Secombes C.J."/>
            <person name="Seidl M.F."/>
            <person name="Snel B."/>
            <person name="Stassen J.H."/>
            <person name="Sykes S."/>
            <person name="Tripathy S."/>
            <person name="van den Berg H."/>
            <person name="Vega-Arreguin J.C."/>
            <person name="Wawra S."/>
            <person name="Young S.K."/>
            <person name="Zeng Q."/>
            <person name="Dieguez-Uribeondo J."/>
            <person name="Russ C."/>
            <person name="Tyler B.M."/>
            <person name="van West P."/>
        </authorList>
    </citation>
    <scope>NUCLEOTIDE SEQUENCE [LARGE SCALE GENOMIC DNA]</scope>
    <source>
        <strain evidence="1 2">CBS 223.65</strain>
    </source>
</reference>
<proteinExistence type="predicted"/>
<evidence type="ECO:0000313" key="2">
    <source>
        <dbReference type="Proteomes" id="UP000030745"/>
    </source>
</evidence>
<dbReference type="OMA" id="RRHYTAK"/>
<dbReference type="EMBL" id="KK583192">
    <property type="protein sequence ID" value="KDO33715.1"/>
    <property type="molecule type" value="Genomic_DNA"/>
</dbReference>
<name>A0A067CWW0_SAPPC</name>
<dbReference type="OrthoDB" id="64612at2759"/>
<organism evidence="1 2">
    <name type="scientific">Saprolegnia parasitica (strain CBS 223.65)</name>
    <dbReference type="NCBI Taxonomy" id="695850"/>
    <lineage>
        <taxon>Eukaryota</taxon>
        <taxon>Sar</taxon>
        <taxon>Stramenopiles</taxon>
        <taxon>Oomycota</taxon>
        <taxon>Saprolegniomycetes</taxon>
        <taxon>Saprolegniales</taxon>
        <taxon>Saprolegniaceae</taxon>
        <taxon>Saprolegnia</taxon>
    </lineage>
</organism>
<gene>
    <name evidence="1" type="ORF">SPRG_19325</name>
</gene>
<dbReference type="GeneID" id="24140737"/>
<dbReference type="VEuPathDB" id="FungiDB:SPRG_19325"/>